<evidence type="ECO:0000313" key="1">
    <source>
        <dbReference type="EMBL" id="MTH63812.1"/>
    </source>
</evidence>
<organism evidence="1 2">
    <name type="scientific">Paracoccus shanxieyensis</name>
    <dbReference type="NCBI Taxonomy" id="2675752"/>
    <lineage>
        <taxon>Bacteria</taxon>
        <taxon>Pseudomonadati</taxon>
        <taxon>Pseudomonadota</taxon>
        <taxon>Alphaproteobacteria</taxon>
        <taxon>Rhodobacterales</taxon>
        <taxon>Paracoccaceae</taxon>
        <taxon>Paracoccus</taxon>
    </lineage>
</organism>
<dbReference type="EMBL" id="WMII01000004">
    <property type="protein sequence ID" value="MTH63812.1"/>
    <property type="molecule type" value="Genomic_DNA"/>
</dbReference>
<name>A0A6L6IX02_9RHOB</name>
<dbReference type="RefSeq" id="WP_155043687.1">
    <property type="nucleotide sequence ID" value="NZ_WMIH01000003.1"/>
</dbReference>
<comment type="caution">
    <text evidence="1">The sequence shown here is derived from an EMBL/GenBank/DDBJ whole genome shotgun (WGS) entry which is preliminary data.</text>
</comment>
<reference evidence="1 2" key="1">
    <citation type="submission" date="2019-11" db="EMBL/GenBank/DDBJ databases">
        <authorList>
            <person name="Dong K."/>
        </authorList>
    </citation>
    <scope>NUCLEOTIDE SEQUENCE [LARGE SCALE GENOMIC DNA]</scope>
    <source>
        <strain evidence="1 2">DK608</strain>
    </source>
</reference>
<accession>A0A6L6IX02</accession>
<protein>
    <submittedName>
        <fullName evidence="1">Uncharacterized protein</fullName>
    </submittedName>
</protein>
<proteinExistence type="predicted"/>
<dbReference type="Proteomes" id="UP000478740">
    <property type="component" value="Unassembled WGS sequence"/>
</dbReference>
<gene>
    <name evidence="1" type="ORF">GL284_05970</name>
</gene>
<dbReference type="AlphaFoldDB" id="A0A6L6IX02"/>
<sequence>MAVKHPRPDLRFQPLDDQANARIGAEGSALVDYLLHPPQGAQAELGADVSHDLRRARRGALEALIRSAFDT</sequence>
<keyword evidence="2" id="KW-1185">Reference proteome</keyword>
<evidence type="ECO:0000313" key="2">
    <source>
        <dbReference type="Proteomes" id="UP000478740"/>
    </source>
</evidence>